<dbReference type="InterPro" id="IPR003649">
    <property type="entry name" value="Bbox_C"/>
</dbReference>
<dbReference type="InterPro" id="IPR013083">
    <property type="entry name" value="Znf_RING/FYVE/PHD"/>
</dbReference>
<dbReference type="CDD" id="cd19813">
    <property type="entry name" value="Bbox1_BRAT-like"/>
    <property type="match status" value="1"/>
</dbReference>
<evidence type="ECO:0000259" key="12">
    <source>
        <dbReference type="PROSITE" id="PS50119"/>
    </source>
</evidence>
<dbReference type="Gene3D" id="2.120.10.30">
    <property type="entry name" value="TolB, C-terminal domain"/>
    <property type="match status" value="1"/>
</dbReference>
<dbReference type="GeneID" id="116930253"/>
<dbReference type="Pfam" id="PF01436">
    <property type="entry name" value="NHL"/>
    <property type="match status" value="2"/>
</dbReference>
<feature type="coiled-coil region" evidence="9">
    <location>
        <begin position="268"/>
        <end position="317"/>
    </location>
</feature>
<dbReference type="PROSITE" id="PS51125">
    <property type="entry name" value="NHL"/>
    <property type="match status" value="2"/>
</dbReference>
<feature type="compositionally biased region" description="Low complexity" evidence="10">
    <location>
        <begin position="409"/>
        <end position="429"/>
    </location>
</feature>
<reference evidence="13" key="1">
    <citation type="submission" date="2015-10" db="EMBL/GenBank/DDBJ databases">
        <title>Daphnia magna gene sets from two clonal populations assembled and annotated with EvidentialGene.</title>
        <authorList>
            <person name="Gilbert D."/>
            <person name="Podicheti R."/>
            <person name="Orsini L."/>
            <person name="Colbourne J."/>
            <person name="Pfrender M."/>
        </authorList>
    </citation>
    <scope>NUCLEOTIDE SEQUENCE</scope>
</reference>
<feature type="region of interest" description="Disordered" evidence="10">
    <location>
        <begin position="680"/>
        <end position="710"/>
    </location>
</feature>
<evidence type="ECO:0000259" key="11">
    <source>
        <dbReference type="PROSITE" id="PS50089"/>
    </source>
</evidence>
<dbReference type="PANTHER" id="PTHR25462:SF296">
    <property type="entry name" value="MEIOTIC P26, ISOFORM F"/>
    <property type="match status" value="1"/>
</dbReference>
<dbReference type="PANTHER" id="PTHR25462">
    <property type="entry name" value="BONUS, ISOFORM C-RELATED"/>
    <property type="match status" value="1"/>
</dbReference>
<accession>A0A0N8CHN4</accession>
<feature type="domain" description="B box-type" evidence="12">
    <location>
        <begin position="196"/>
        <end position="239"/>
    </location>
</feature>
<proteinExistence type="predicted"/>
<feature type="region of interest" description="Disordered" evidence="10">
    <location>
        <begin position="409"/>
        <end position="457"/>
    </location>
</feature>
<feature type="repeat" description="NHL" evidence="8">
    <location>
        <begin position="766"/>
        <end position="812"/>
    </location>
</feature>
<dbReference type="InterPro" id="IPR001258">
    <property type="entry name" value="NHL_repeat"/>
</dbReference>
<dbReference type="SUPFAM" id="SSF57845">
    <property type="entry name" value="B-box zinc-binding domain"/>
    <property type="match status" value="1"/>
</dbReference>
<feature type="region of interest" description="Disordered" evidence="10">
    <location>
        <begin position="542"/>
        <end position="577"/>
    </location>
</feature>
<keyword evidence="1" id="KW-0597">Phosphoprotein</keyword>
<dbReference type="InterPro" id="IPR047153">
    <property type="entry name" value="TRIM45/56/19-like"/>
</dbReference>
<dbReference type="Gene3D" id="3.30.40.10">
    <property type="entry name" value="Zinc/RING finger domain, C3HC4 (zinc finger)"/>
    <property type="match status" value="1"/>
</dbReference>
<feature type="region of interest" description="Disordered" evidence="10">
    <location>
        <begin position="1"/>
        <end position="21"/>
    </location>
</feature>
<dbReference type="InterPro" id="IPR027370">
    <property type="entry name" value="Znf-RING_euk"/>
</dbReference>
<keyword evidence="9" id="KW-0175">Coiled coil</keyword>
<dbReference type="KEGG" id="dmk:116930253"/>
<dbReference type="AlphaFoldDB" id="A0A0N8CHN4"/>
<dbReference type="InterPro" id="IPR017907">
    <property type="entry name" value="Znf_RING_CS"/>
</dbReference>
<dbReference type="SMART" id="SM00336">
    <property type="entry name" value="BBOX"/>
    <property type="match status" value="2"/>
</dbReference>
<keyword evidence="5" id="KW-0833">Ubl conjugation pathway</keyword>
<evidence type="ECO:0000256" key="6">
    <source>
        <dbReference type="ARBA" id="ARBA00022833"/>
    </source>
</evidence>
<feature type="domain" description="RING-type" evidence="11">
    <location>
        <begin position="49"/>
        <end position="107"/>
    </location>
</feature>
<dbReference type="SMART" id="SM00502">
    <property type="entry name" value="BBC"/>
    <property type="match status" value="1"/>
</dbReference>
<organism evidence="14">
    <name type="scientific">Daphnia magna</name>
    <dbReference type="NCBI Taxonomy" id="35525"/>
    <lineage>
        <taxon>Eukaryota</taxon>
        <taxon>Metazoa</taxon>
        <taxon>Ecdysozoa</taxon>
        <taxon>Arthropoda</taxon>
        <taxon>Crustacea</taxon>
        <taxon>Branchiopoda</taxon>
        <taxon>Diplostraca</taxon>
        <taxon>Cladocera</taxon>
        <taxon>Anomopoda</taxon>
        <taxon>Daphniidae</taxon>
        <taxon>Daphnia</taxon>
    </lineage>
</organism>
<evidence type="ECO:0000313" key="14">
    <source>
        <dbReference type="EMBL" id="JAN42527.1"/>
    </source>
</evidence>
<dbReference type="Pfam" id="PF00643">
    <property type="entry name" value="zf-B_box"/>
    <property type="match status" value="1"/>
</dbReference>
<keyword evidence="6" id="KW-0862">Zinc</keyword>
<evidence type="ECO:0000256" key="2">
    <source>
        <dbReference type="ARBA" id="ARBA00022723"/>
    </source>
</evidence>
<reference evidence="13" key="3">
    <citation type="submission" date="2015-10" db="EMBL/GenBank/DDBJ databases">
        <authorList>
            <person name="Gilbert D.G."/>
        </authorList>
    </citation>
    <scope>NUCLEOTIDE SEQUENCE</scope>
</reference>
<dbReference type="CTD" id="45775"/>
<dbReference type="InterPro" id="IPR000315">
    <property type="entry name" value="Znf_B-box"/>
</dbReference>
<dbReference type="PROSITE" id="PS00518">
    <property type="entry name" value="ZF_RING_1"/>
    <property type="match status" value="1"/>
</dbReference>
<protein>
    <submittedName>
        <fullName evidence="14">B-box type zinc finger protein ncl-1</fullName>
    </submittedName>
</protein>
<evidence type="ECO:0000256" key="7">
    <source>
        <dbReference type="PROSITE-ProRule" id="PRU00024"/>
    </source>
</evidence>
<keyword evidence="3" id="KW-0677">Repeat</keyword>
<dbReference type="PROSITE" id="PS50119">
    <property type="entry name" value="ZF_BBOX"/>
    <property type="match status" value="2"/>
</dbReference>
<feature type="repeat" description="NHL" evidence="8">
    <location>
        <begin position="721"/>
        <end position="762"/>
    </location>
</feature>
<evidence type="ECO:0000256" key="4">
    <source>
        <dbReference type="ARBA" id="ARBA00022771"/>
    </source>
</evidence>
<keyword evidence="4 7" id="KW-0863">Zinc-finger</keyword>
<evidence type="ECO:0000256" key="8">
    <source>
        <dbReference type="PROSITE-ProRule" id="PRU00504"/>
    </source>
</evidence>
<dbReference type="Pfam" id="PF13445">
    <property type="entry name" value="zf-RING_UBOX"/>
    <property type="match status" value="1"/>
</dbReference>
<dbReference type="EMBL" id="GDIQ01052210">
    <property type="protein sequence ID" value="JAN42527.1"/>
    <property type="molecule type" value="Transcribed_RNA"/>
</dbReference>
<dbReference type="CDD" id="cd20482">
    <property type="entry name" value="CC_brat-like"/>
    <property type="match status" value="1"/>
</dbReference>
<dbReference type="RefSeq" id="XP_045036950.1">
    <property type="nucleotide sequence ID" value="XM_045181015.1"/>
</dbReference>
<dbReference type="PROSITE" id="PS50089">
    <property type="entry name" value="ZF_RING_2"/>
    <property type="match status" value="1"/>
</dbReference>
<dbReference type="EMBL" id="GDIP01211471">
    <property type="protein sequence ID" value="JAJ11931.1"/>
    <property type="molecule type" value="Transcribed_RNA"/>
</dbReference>
<evidence type="ECO:0000256" key="10">
    <source>
        <dbReference type="SAM" id="MobiDB-lite"/>
    </source>
</evidence>
<feature type="domain" description="B box-type" evidence="12">
    <location>
        <begin position="136"/>
        <end position="183"/>
    </location>
</feature>
<dbReference type="RefSeq" id="XP_045036948.1">
    <property type="nucleotide sequence ID" value="XM_045181013.1"/>
</dbReference>
<evidence type="ECO:0000256" key="5">
    <source>
        <dbReference type="ARBA" id="ARBA00022786"/>
    </source>
</evidence>
<dbReference type="RefSeq" id="XP_032793537.1">
    <property type="nucleotide sequence ID" value="XM_032937646.2"/>
</dbReference>
<dbReference type="CDD" id="cd14959">
    <property type="entry name" value="NHL_brat_like"/>
    <property type="match status" value="1"/>
</dbReference>
<name>A0A0N8CHN4_9CRUS</name>
<dbReference type="OrthoDB" id="6367832at2759"/>
<feature type="compositionally biased region" description="Pro residues" evidence="10">
    <location>
        <begin position="565"/>
        <end position="577"/>
    </location>
</feature>
<evidence type="ECO:0000256" key="3">
    <source>
        <dbReference type="ARBA" id="ARBA00022737"/>
    </source>
</evidence>
<sequence>MSGTDGEDDYKALQSFGDEGDDDLGLFGDLSSFEGLALEEDAAESGSLCPQCLEKYKNPRVLSCLHVLCENCLKDLLAVDNEDGCENVIYSGRSKPHKAFIVCPLCKQETAAGERGLSSLHLDPVYQKKTASDSCLSGLICTSCKANEEAVAKCMDCDNLLCPNCYSAHKYMRCFDNHSVITFEELSQSGQSVPIRRNPNCPRHPTESFKYFCNTCQVATCTQCLNTFHLALEHRTERLTDAEARCRAELTQFSEEISVRQNTCRINANKLEKMLGELQHQHDAAKSTISEVHEAYVALLETKREQMLKELEALHSKQELSIMEACQRVDRTRDRIQTALRYTKMLLGEAEPAGLLHLSASIKAQMQLLHNAASRNDEVDVLLKFESNLSRFEDALNGSYGYFAQHGSSGVNSSGVPSKPVSSLGLPTPSSTPLPPSPTHSSPLETQPPPSGNLSNIGYGISSGMLKNDLTHSVLLSSMADMTNAPPDLSAALSLSSFANSMSSSSSSPSMRALDLNSLGSVGSMTSIQEYNLQQLASLAGKAESQNPIHQHHHLQQHQRQQAGLPPPRGTPSPHPTSPFTLADLLAGDMNVTSHAFTNLQALAKLGSHSSLGLDALGGASHGVSPLSSSGMQSLGTNLGLLVNGSGSSVSHNGGLGGPPLSPHDASLLASALSAPPFIPSNSPRPSSAVSASSSASYTAGSSSGTLASNPKYIPMQTRVRFGQLGSAKGQFNSPHGFCLGIDEDIVVADTNNHRIQIFDKDGLFKHDFGNPGKEEGQLWYPRKVAVIRQTGKIVVCDRGNERSRMQIFSRTGQFIKRIVIRYIDIVAGLAINEQGHIVAVDSVSPTVFRITENGELIKWFDVSDRMREPSDLAIHGKEYYICDFKGHCVVVFNEEGDYVRRIGCESITNFPNGIDISDAGDVLIGDSHGNRFHVAVFSRSGSLLSEFECPHVKVSRCCGLKITSEGFVVTLAKNNHYVLVLNTLYIV</sequence>
<dbReference type="SMART" id="SM00184">
    <property type="entry name" value="RING"/>
    <property type="match status" value="1"/>
</dbReference>
<reference evidence="14" key="2">
    <citation type="submission" date="2015-10" db="EMBL/GenBank/DDBJ databases">
        <title>EvidentialGene: Evidence-directed Construction of Complete mRNA Transcriptomes without Genomes.</title>
        <authorList>
            <person name="Gilbert D.G."/>
        </authorList>
    </citation>
    <scope>NUCLEOTIDE SEQUENCE</scope>
</reference>
<dbReference type="GO" id="GO:0008270">
    <property type="term" value="F:zinc ion binding"/>
    <property type="evidence" value="ECO:0007669"/>
    <property type="project" value="UniProtKB-KW"/>
</dbReference>
<dbReference type="SUPFAM" id="SSF57850">
    <property type="entry name" value="RING/U-box"/>
    <property type="match status" value="1"/>
</dbReference>
<evidence type="ECO:0000256" key="9">
    <source>
        <dbReference type="SAM" id="Coils"/>
    </source>
</evidence>
<keyword evidence="2" id="KW-0479">Metal-binding</keyword>
<evidence type="ECO:0000313" key="13">
    <source>
        <dbReference type="EMBL" id="JAJ11931.1"/>
    </source>
</evidence>
<dbReference type="Gene3D" id="3.30.160.60">
    <property type="entry name" value="Classic Zinc Finger"/>
    <property type="match status" value="1"/>
</dbReference>
<evidence type="ECO:0000256" key="1">
    <source>
        <dbReference type="ARBA" id="ARBA00022553"/>
    </source>
</evidence>
<dbReference type="SUPFAM" id="SSF101898">
    <property type="entry name" value="NHL repeat"/>
    <property type="match status" value="1"/>
</dbReference>
<dbReference type="GO" id="GO:0061630">
    <property type="term" value="F:ubiquitin protein ligase activity"/>
    <property type="evidence" value="ECO:0007669"/>
    <property type="project" value="TreeGrafter"/>
</dbReference>
<dbReference type="RefSeq" id="XP_045036949.1">
    <property type="nucleotide sequence ID" value="XM_045181014.1"/>
</dbReference>
<dbReference type="InterPro" id="IPR011042">
    <property type="entry name" value="6-blade_b-propeller_TolB-like"/>
</dbReference>
<dbReference type="InterPro" id="IPR001841">
    <property type="entry name" value="Znf_RING"/>
</dbReference>
<dbReference type="GO" id="GO:0005654">
    <property type="term" value="C:nucleoplasm"/>
    <property type="evidence" value="ECO:0007669"/>
    <property type="project" value="TreeGrafter"/>
</dbReference>